<comment type="similarity">
    <text evidence="1 4">Belongs to the glycosyl hydrolase 30 family.</text>
</comment>
<dbReference type="Gene3D" id="3.20.20.80">
    <property type="entry name" value="Glycosidases"/>
    <property type="match status" value="1"/>
</dbReference>
<dbReference type="EMBL" id="JEMC01002926">
    <property type="protein sequence ID" value="KYF84534.1"/>
    <property type="molecule type" value="Genomic_DNA"/>
</dbReference>
<feature type="compositionally biased region" description="Low complexity" evidence="5">
    <location>
        <begin position="44"/>
        <end position="53"/>
    </location>
</feature>
<accession>A0A150RWD2</accession>
<dbReference type="InterPro" id="IPR001139">
    <property type="entry name" value="Glyco_hydro_30"/>
</dbReference>
<comment type="caution">
    <text evidence="9">The sequence shown here is derived from an EMBL/GenBank/DDBJ whole genome shotgun (WGS) entry which is preliminary data.</text>
</comment>
<keyword evidence="2 6" id="KW-0732">Signal</keyword>
<evidence type="ECO:0000256" key="3">
    <source>
        <dbReference type="ARBA" id="ARBA00022801"/>
    </source>
</evidence>
<evidence type="ECO:0000313" key="10">
    <source>
        <dbReference type="Proteomes" id="UP000075515"/>
    </source>
</evidence>
<feature type="compositionally biased region" description="Gly residues" evidence="5">
    <location>
        <begin position="54"/>
        <end position="91"/>
    </location>
</feature>
<evidence type="ECO:0000259" key="7">
    <source>
        <dbReference type="Pfam" id="PF02055"/>
    </source>
</evidence>
<dbReference type="GO" id="GO:0006680">
    <property type="term" value="P:glucosylceramide catabolic process"/>
    <property type="evidence" value="ECO:0007669"/>
    <property type="project" value="TreeGrafter"/>
</dbReference>
<name>A0A150RWD2_SORCE</name>
<feature type="domain" description="Glycosyl hydrolase family 30 beta sandwich" evidence="8">
    <location>
        <begin position="481"/>
        <end position="537"/>
    </location>
</feature>
<protein>
    <submittedName>
        <fullName evidence="9">Glucosylceramidase</fullName>
    </submittedName>
</protein>
<evidence type="ECO:0000256" key="4">
    <source>
        <dbReference type="RuleBase" id="RU361188"/>
    </source>
</evidence>
<feature type="compositionally biased region" description="Gly residues" evidence="5">
    <location>
        <begin position="31"/>
        <end position="43"/>
    </location>
</feature>
<dbReference type="PANTHER" id="PTHR11069:SF23">
    <property type="entry name" value="LYSOSOMAL ACID GLUCOSYLCERAMIDASE"/>
    <property type="match status" value="1"/>
</dbReference>
<evidence type="ECO:0000256" key="1">
    <source>
        <dbReference type="ARBA" id="ARBA00005382"/>
    </source>
</evidence>
<dbReference type="InterPro" id="IPR013780">
    <property type="entry name" value="Glyco_hydro_b"/>
</dbReference>
<dbReference type="GO" id="GO:0004348">
    <property type="term" value="F:glucosylceramidase activity"/>
    <property type="evidence" value="ECO:0007669"/>
    <property type="project" value="InterPro"/>
</dbReference>
<evidence type="ECO:0000259" key="8">
    <source>
        <dbReference type="Pfam" id="PF17189"/>
    </source>
</evidence>
<keyword evidence="3 4" id="KW-0378">Hydrolase</keyword>
<keyword evidence="4" id="KW-0326">Glycosidase</keyword>
<proteinExistence type="inferred from homology"/>
<dbReference type="GO" id="GO:0016020">
    <property type="term" value="C:membrane"/>
    <property type="evidence" value="ECO:0007669"/>
    <property type="project" value="GOC"/>
</dbReference>
<evidence type="ECO:0000256" key="2">
    <source>
        <dbReference type="ARBA" id="ARBA00022729"/>
    </source>
</evidence>
<dbReference type="Pfam" id="PF02055">
    <property type="entry name" value="Glyco_hydro_30"/>
    <property type="match status" value="1"/>
</dbReference>
<feature type="domain" description="Glycosyl hydrolase family 30 TIM-barrel" evidence="7">
    <location>
        <begin position="134"/>
        <end position="477"/>
    </location>
</feature>
<dbReference type="PRINTS" id="PR00843">
    <property type="entry name" value="GLHYDRLASE30"/>
</dbReference>
<dbReference type="Proteomes" id="UP000075515">
    <property type="component" value="Unassembled WGS sequence"/>
</dbReference>
<dbReference type="PROSITE" id="PS51257">
    <property type="entry name" value="PROKAR_LIPOPROTEIN"/>
    <property type="match status" value="1"/>
</dbReference>
<gene>
    <name evidence="9" type="ORF">BE18_41975</name>
</gene>
<evidence type="ECO:0000313" key="9">
    <source>
        <dbReference type="EMBL" id="KYF84534.1"/>
    </source>
</evidence>
<feature type="signal peptide" evidence="6">
    <location>
        <begin position="1"/>
        <end position="26"/>
    </location>
</feature>
<dbReference type="InterPro" id="IPR033452">
    <property type="entry name" value="GH30_C"/>
</dbReference>
<feature type="chain" id="PRO_5010062485" evidence="6">
    <location>
        <begin position="27"/>
        <end position="540"/>
    </location>
</feature>
<sequence length="540" mass="56622">MNRARGSTTAVLLAFLFMACGPSTSATEPEGPGGAGSGAGGPGSVASSSTSTGGSTGSGGTDASGSTGSGGAGGEPTGDGGAGGSSTGGGPPVVEPTLITSGPDEYWKTGTPTEVTSGNADVTVDDATTHQRWDGFGGTFNEVGWNVLSMLGEAERARALELLFDKHEGAAFVYGRIPIGASDYAMDRYTLAETPNDTAMASFSIDRDKERLIPYIKAALAVRPGLHLWASPWTPPTWMKSNGAFDGGRMKDDASTLQAYALYLAKFVEAYAGEGITIEAVHPQNEPNYETRYPSCIWTGPLMAKFIGTYLGPTFADRGLTAQIYLGTMSNNESGKDGAIISAVTGDATAMGYVKGFGLQWNMMSSASGLRSRNLPIVQTEHKCGNYPWNPAGSPPFDAQKAPNDHAYAEESWGLIRDWIKAGVTSYSAWNMVLDTAGKNLDSERPWPQNALLTVDTAAKTLNVTPVYHVFRHVSEYVDPGAMRVAATGGDALAFKNPDGSIVTILYNSGNAAKMTVLDVAGKKLQFSIPAHGWATVNWT</sequence>
<dbReference type="AlphaFoldDB" id="A0A150RWD2"/>
<feature type="compositionally biased region" description="Polar residues" evidence="5">
    <location>
        <begin position="110"/>
        <end position="120"/>
    </location>
</feature>
<evidence type="ECO:0000256" key="5">
    <source>
        <dbReference type="SAM" id="MobiDB-lite"/>
    </source>
</evidence>
<dbReference type="Gene3D" id="2.60.40.1180">
    <property type="entry name" value="Golgi alpha-mannosidase II"/>
    <property type="match status" value="1"/>
</dbReference>
<organism evidence="9 10">
    <name type="scientific">Sorangium cellulosum</name>
    <name type="common">Polyangium cellulosum</name>
    <dbReference type="NCBI Taxonomy" id="56"/>
    <lineage>
        <taxon>Bacteria</taxon>
        <taxon>Pseudomonadati</taxon>
        <taxon>Myxococcota</taxon>
        <taxon>Polyangia</taxon>
        <taxon>Polyangiales</taxon>
        <taxon>Polyangiaceae</taxon>
        <taxon>Sorangium</taxon>
    </lineage>
</organism>
<dbReference type="Pfam" id="PF17189">
    <property type="entry name" value="Glyco_hydro_30C"/>
    <property type="match status" value="1"/>
</dbReference>
<evidence type="ECO:0000256" key="6">
    <source>
        <dbReference type="SAM" id="SignalP"/>
    </source>
</evidence>
<feature type="region of interest" description="Disordered" evidence="5">
    <location>
        <begin position="24"/>
        <end position="120"/>
    </location>
</feature>
<dbReference type="SUPFAM" id="SSF51445">
    <property type="entry name" value="(Trans)glycosidases"/>
    <property type="match status" value="1"/>
</dbReference>
<reference evidence="9 10" key="1">
    <citation type="submission" date="2014-02" db="EMBL/GenBank/DDBJ databases">
        <title>The small core and large imbalanced accessory genome model reveals a collaborative survival strategy of Sorangium cellulosum strains in nature.</title>
        <authorList>
            <person name="Han K."/>
            <person name="Peng R."/>
            <person name="Blom J."/>
            <person name="Li Y.-Z."/>
        </authorList>
    </citation>
    <scope>NUCLEOTIDE SEQUENCE [LARGE SCALE GENOMIC DNA]</scope>
    <source>
        <strain evidence="9 10">So0149</strain>
    </source>
</reference>
<dbReference type="InterPro" id="IPR033453">
    <property type="entry name" value="Glyco_hydro_30_TIM-barrel"/>
</dbReference>
<dbReference type="PANTHER" id="PTHR11069">
    <property type="entry name" value="GLUCOSYLCERAMIDASE"/>
    <property type="match status" value="1"/>
</dbReference>
<dbReference type="InterPro" id="IPR017853">
    <property type="entry name" value="GH"/>
</dbReference>